<keyword evidence="1" id="KW-0472">Membrane</keyword>
<keyword evidence="4" id="KW-1185">Reference proteome</keyword>
<evidence type="ECO:0000256" key="1">
    <source>
        <dbReference type="SAM" id="Phobius"/>
    </source>
</evidence>
<feature type="transmembrane region" description="Helical" evidence="1">
    <location>
        <begin position="203"/>
        <end position="228"/>
    </location>
</feature>
<feature type="transmembrane region" description="Helical" evidence="1">
    <location>
        <begin position="170"/>
        <end position="191"/>
    </location>
</feature>
<feature type="transmembrane region" description="Helical" evidence="1">
    <location>
        <begin position="6"/>
        <end position="27"/>
    </location>
</feature>
<comment type="caution">
    <text evidence="3">The sequence shown here is derived from an EMBL/GenBank/DDBJ whole genome shotgun (WGS) entry which is preliminary data.</text>
</comment>
<dbReference type="Pfam" id="PF20182">
    <property type="entry name" value="DUF6545"/>
    <property type="match status" value="1"/>
</dbReference>
<keyword evidence="1" id="KW-1133">Transmembrane helix</keyword>
<protein>
    <submittedName>
        <fullName evidence="3">DUF6545 domain-containing protein</fullName>
    </submittedName>
</protein>
<feature type="transmembrane region" description="Helical" evidence="1">
    <location>
        <begin position="104"/>
        <end position="124"/>
    </location>
</feature>
<accession>A0ABW6PJF5</accession>
<feature type="domain" description="DUF6545" evidence="2">
    <location>
        <begin position="233"/>
        <end position="347"/>
    </location>
</feature>
<dbReference type="RefSeq" id="WP_157224758.1">
    <property type="nucleotide sequence ID" value="NZ_JBIAMX010000003.1"/>
</dbReference>
<evidence type="ECO:0000259" key="2">
    <source>
        <dbReference type="Pfam" id="PF20182"/>
    </source>
</evidence>
<feature type="transmembrane region" description="Helical" evidence="1">
    <location>
        <begin position="39"/>
        <end position="58"/>
    </location>
</feature>
<reference evidence="3 4" key="1">
    <citation type="submission" date="2024-10" db="EMBL/GenBank/DDBJ databases">
        <title>The Natural Products Discovery Center: Release of the First 8490 Sequenced Strains for Exploring Actinobacteria Biosynthetic Diversity.</title>
        <authorList>
            <person name="Kalkreuter E."/>
            <person name="Kautsar S.A."/>
            <person name="Yang D."/>
            <person name="Bader C.D."/>
            <person name="Teijaro C.N."/>
            <person name="Fluegel L."/>
            <person name="Davis C.M."/>
            <person name="Simpson J.R."/>
            <person name="Lauterbach L."/>
            <person name="Steele A.D."/>
            <person name="Gui C."/>
            <person name="Meng S."/>
            <person name="Li G."/>
            <person name="Viehrig K."/>
            <person name="Ye F."/>
            <person name="Su P."/>
            <person name="Kiefer A.F."/>
            <person name="Nichols A."/>
            <person name="Cepeda A.J."/>
            <person name="Yan W."/>
            <person name="Fan B."/>
            <person name="Jiang Y."/>
            <person name="Adhikari A."/>
            <person name="Zheng C.-J."/>
            <person name="Schuster L."/>
            <person name="Cowan T.M."/>
            <person name="Smanski M.J."/>
            <person name="Chevrette M.G."/>
            <person name="De Carvalho L.P.S."/>
            <person name="Shen B."/>
        </authorList>
    </citation>
    <scope>NUCLEOTIDE SEQUENCE [LARGE SCALE GENOMIC DNA]</scope>
    <source>
        <strain evidence="3 4">NPDC004045</strain>
    </source>
</reference>
<dbReference type="InterPro" id="IPR046675">
    <property type="entry name" value="DUF6545"/>
</dbReference>
<dbReference type="EMBL" id="JBIAMX010000003">
    <property type="protein sequence ID" value="MFF0542521.1"/>
    <property type="molecule type" value="Genomic_DNA"/>
</dbReference>
<keyword evidence="1" id="KW-0812">Transmembrane</keyword>
<proteinExistence type="predicted"/>
<feature type="transmembrane region" description="Helical" evidence="1">
    <location>
        <begin position="130"/>
        <end position="150"/>
    </location>
</feature>
<dbReference type="Proteomes" id="UP001601444">
    <property type="component" value="Unassembled WGS sequence"/>
</dbReference>
<gene>
    <name evidence="3" type="ORF">ACFYTF_06765</name>
</gene>
<name>A0ABW6PJF5_9NOCA</name>
<sequence length="365" mass="39842">MQGAPAIVVWGCAVWAVVVTVLRLWLVRETAEERLINRALLFAAAGTFLGVASVPLHLGIAGRTVGAVVGFFTSSSVFGFARVVATRDTEGIWRRQRRYDAGAWLLGAISVILGVAAGTGLITVDLLNRWFDLGGVLVCFPLAVSGALILRGCVREIVLPATSLAERITYGILISIAGYWISYSGYLVVLFAMNRSTFAIGPVWALCAYAFLAAITTLLAIPVMWRLLDVLGWNRAGRDCARLRPLWADLTAEVPEVCLGDTIHRNAAERRYRMTIEIRDALLHLRRQAESPDGFAAQPGRACVWRRVYEIEERLGPEDIAAEHGSRDLSPEHERELRYLLAVAGRWPRADEPAVPAAVSAASPG</sequence>
<feature type="transmembrane region" description="Helical" evidence="1">
    <location>
        <begin position="64"/>
        <end position="84"/>
    </location>
</feature>
<evidence type="ECO:0000313" key="3">
    <source>
        <dbReference type="EMBL" id="MFF0542521.1"/>
    </source>
</evidence>
<organism evidence="3 4">
    <name type="scientific">Nocardia thailandica</name>
    <dbReference type="NCBI Taxonomy" id="257275"/>
    <lineage>
        <taxon>Bacteria</taxon>
        <taxon>Bacillati</taxon>
        <taxon>Actinomycetota</taxon>
        <taxon>Actinomycetes</taxon>
        <taxon>Mycobacteriales</taxon>
        <taxon>Nocardiaceae</taxon>
        <taxon>Nocardia</taxon>
    </lineage>
</organism>
<evidence type="ECO:0000313" key="4">
    <source>
        <dbReference type="Proteomes" id="UP001601444"/>
    </source>
</evidence>